<dbReference type="AlphaFoldDB" id="A0A0A1U2N5"/>
<dbReference type="GO" id="GO:0003924">
    <property type="term" value="F:GTPase activity"/>
    <property type="evidence" value="ECO:0007669"/>
    <property type="project" value="InterPro"/>
</dbReference>
<dbReference type="Gene3D" id="3.40.50.300">
    <property type="entry name" value="P-loop containing nucleotide triphosphate hydrolases"/>
    <property type="match status" value="1"/>
</dbReference>
<dbReference type="InterPro" id="IPR027417">
    <property type="entry name" value="P-loop_NTPase"/>
</dbReference>
<keyword evidence="4" id="KW-0449">Lipoprotein</keyword>
<evidence type="ECO:0000313" key="5">
    <source>
        <dbReference type="EMBL" id="ELP88336.1"/>
    </source>
</evidence>
<dbReference type="SMART" id="SM00174">
    <property type="entry name" value="RHO"/>
    <property type="match status" value="1"/>
</dbReference>
<proteinExistence type="inferred from homology"/>
<dbReference type="EMBL" id="KB206756">
    <property type="protein sequence ID" value="ELP88336.1"/>
    <property type="molecule type" value="Genomic_DNA"/>
</dbReference>
<dbReference type="OrthoDB" id="9989112at2759"/>
<dbReference type="InterPro" id="IPR005225">
    <property type="entry name" value="Small_GTP-bd"/>
</dbReference>
<evidence type="ECO:0000256" key="2">
    <source>
        <dbReference type="ARBA" id="ARBA00022741"/>
    </source>
</evidence>
<dbReference type="GO" id="GO:0005525">
    <property type="term" value="F:GTP binding"/>
    <property type="evidence" value="ECO:0007669"/>
    <property type="project" value="UniProtKB-KW"/>
</dbReference>
<dbReference type="FunFam" id="3.40.50.300:FF:000823">
    <property type="entry name" value="Small GTPase RAB, putative"/>
    <property type="match status" value="1"/>
</dbReference>
<dbReference type="KEGG" id="eiv:EIN_227490"/>
<evidence type="ECO:0000256" key="3">
    <source>
        <dbReference type="ARBA" id="ARBA00023134"/>
    </source>
</evidence>
<dbReference type="CDD" id="cd01861">
    <property type="entry name" value="Rab6"/>
    <property type="match status" value="1"/>
</dbReference>
<dbReference type="PROSITE" id="PS51421">
    <property type="entry name" value="RAS"/>
    <property type="match status" value="1"/>
</dbReference>
<dbReference type="InterPro" id="IPR050227">
    <property type="entry name" value="Rab"/>
</dbReference>
<keyword evidence="6" id="KW-1185">Reference proteome</keyword>
<evidence type="ECO:0000256" key="4">
    <source>
        <dbReference type="ARBA" id="ARBA00023288"/>
    </source>
</evidence>
<dbReference type="NCBIfam" id="TIGR00231">
    <property type="entry name" value="small_GTP"/>
    <property type="match status" value="1"/>
</dbReference>
<dbReference type="SMART" id="SM00176">
    <property type="entry name" value="RAN"/>
    <property type="match status" value="1"/>
</dbReference>
<dbReference type="VEuPathDB" id="AmoebaDB:EIN_227490"/>
<dbReference type="PANTHER" id="PTHR47977">
    <property type="entry name" value="RAS-RELATED PROTEIN RAB"/>
    <property type="match status" value="1"/>
</dbReference>
<dbReference type="PROSITE" id="PS51420">
    <property type="entry name" value="RHO"/>
    <property type="match status" value="1"/>
</dbReference>
<dbReference type="SMART" id="SM00173">
    <property type="entry name" value="RAS"/>
    <property type="match status" value="1"/>
</dbReference>
<dbReference type="OMA" id="NCFFRET"/>
<dbReference type="GeneID" id="14887108"/>
<sequence length="197" mass="22403">MNPTRKYKVVFIGDSSVGKTCIIGRFMSGMFVNEYEATVGTDFSSKLVTDDKTKQTVQLQIWDTAGQEKYHSLIPSYIRESRVAVVVYDISDRDSFNDLDEWISLVKSEEKKDVFLFLVGNKNDIGKREVTQKEALDKADYYQCQSFETSAKENCNITELFKAITERLCSIEPISEDSVETVSITESNSVNTKFKCC</sequence>
<keyword evidence="3" id="KW-0342">GTP-binding</keyword>
<comment type="similarity">
    <text evidence="1">Belongs to the small GTPase superfamily. Rho family.</text>
</comment>
<name>A0A0A1U2N5_ENTIV</name>
<dbReference type="PROSITE" id="PS51419">
    <property type="entry name" value="RAB"/>
    <property type="match status" value="1"/>
</dbReference>
<dbReference type="Pfam" id="PF00071">
    <property type="entry name" value="Ras"/>
    <property type="match status" value="1"/>
</dbReference>
<dbReference type="SMART" id="SM00175">
    <property type="entry name" value="RAB"/>
    <property type="match status" value="1"/>
</dbReference>
<reference evidence="5 6" key="1">
    <citation type="submission" date="2012-10" db="EMBL/GenBank/DDBJ databases">
        <authorList>
            <person name="Zafar N."/>
            <person name="Inman J."/>
            <person name="Hall N."/>
            <person name="Lorenzi H."/>
            <person name="Caler E."/>
        </authorList>
    </citation>
    <scope>NUCLEOTIDE SEQUENCE [LARGE SCALE GENOMIC DNA]</scope>
    <source>
        <strain evidence="5 6">IP1</strain>
    </source>
</reference>
<evidence type="ECO:0000313" key="6">
    <source>
        <dbReference type="Proteomes" id="UP000014680"/>
    </source>
</evidence>
<dbReference type="RefSeq" id="XP_004255107.1">
    <property type="nucleotide sequence ID" value="XM_004255059.1"/>
</dbReference>
<protein>
    <submittedName>
        <fullName evidence="5">GTP-binding protein ryH1, putative</fullName>
    </submittedName>
</protein>
<dbReference type="Proteomes" id="UP000014680">
    <property type="component" value="Unassembled WGS sequence"/>
</dbReference>
<dbReference type="InterPro" id="IPR001806">
    <property type="entry name" value="Small_GTPase"/>
</dbReference>
<dbReference type="SUPFAM" id="SSF52540">
    <property type="entry name" value="P-loop containing nucleoside triphosphate hydrolases"/>
    <property type="match status" value="1"/>
</dbReference>
<evidence type="ECO:0000256" key="1">
    <source>
        <dbReference type="ARBA" id="ARBA00010142"/>
    </source>
</evidence>
<gene>
    <name evidence="5" type="ORF">EIN_227490</name>
</gene>
<accession>A0A0A1U2N5</accession>
<keyword evidence="2" id="KW-0547">Nucleotide-binding</keyword>
<organism evidence="5 6">
    <name type="scientific">Entamoeba invadens IP1</name>
    <dbReference type="NCBI Taxonomy" id="370355"/>
    <lineage>
        <taxon>Eukaryota</taxon>
        <taxon>Amoebozoa</taxon>
        <taxon>Evosea</taxon>
        <taxon>Archamoebae</taxon>
        <taxon>Mastigamoebida</taxon>
        <taxon>Entamoebidae</taxon>
        <taxon>Entamoeba</taxon>
    </lineage>
</organism>
<dbReference type="PRINTS" id="PR00449">
    <property type="entry name" value="RASTRNSFRMNG"/>
</dbReference>